<name>A0A1I5WIR5_9FIRM</name>
<accession>A0A1I5WIR5</accession>
<comment type="similarity">
    <text evidence="1 2">Belongs to the phD/YefM antitoxin family.</text>
</comment>
<dbReference type="RefSeq" id="WP_051456325.1">
    <property type="nucleotide sequence ID" value="NZ_FOXR01000017.1"/>
</dbReference>
<dbReference type="InterPro" id="IPR036165">
    <property type="entry name" value="YefM-like_sf"/>
</dbReference>
<dbReference type="AlphaFoldDB" id="A0A1I5WIR5"/>
<evidence type="ECO:0000313" key="4">
    <source>
        <dbReference type="Proteomes" id="UP000198577"/>
    </source>
</evidence>
<keyword evidence="4" id="KW-1185">Reference proteome</keyword>
<dbReference type="SUPFAM" id="SSF143120">
    <property type="entry name" value="YefM-like"/>
    <property type="match status" value="1"/>
</dbReference>
<dbReference type="OrthoDB" id="9808428at2"/>
<gene>
    <name evidence="3" type="ORF">SAMN05444406_11726</name>
</gene>
<protein>
    <recommendedName>
        <fullName evidence="2">Antitoxin</fullName>
    </recommendedName>
</protein>
<sequence length="83" mass="9618">MIQVSSTEFKNNVGRYIKLSEKEDILILRNGKVVAKLTAVSKNEKEIAYSRLLEMIKQSEPVTEDIDLDVMRKERLNKYDSIT</sequence>
<comment type="function">
    <text evidence="2">Antitoxin component of a type II toxin-antitoxin (TA) system.</text>
</comment>
<dbReference type="Pfam" id="PF02604">
    <property type="entry name" value="PhdYeFM_antitox"/>
    <property type="match status" value="1"/>
</dbReference>
<proteinExistence type="inferred from homology"/>
<organism evidence="3 4">
    <name type="scientific">Caldicoprobacter faecalis</name>
    <dbReference type="NCBI Taxonomy" id="937334"/>
    <lineage>
        <taxon>Bacteria</taxon>
        <taxon>Bacillati</taxon>
        <taxon>Bacillota</taxon>
        <taxon>Clostridia</taxon>
        <taxon>Caldicoprobacterales</taxon>
        <taxon>Caldicoprobacteraceae</taxon>
        <taxon>Caldicoprobacter</taxon>
    </lineage>
</organism>
<dbReference type="STRING" id="937334.SAMN05444406_11726"/>
<evidence type="ECO:0000256" key="1">
    <source>
        <dbReference type="ARBA" id="ARBA00009981"/>
    </source>
</evidence>
<reference evidence="3 4" key="1">
    <citation type="submission" date="2016-10" db="EMBL/GenBank/DDBJ databases">
        <authorList>
            <person name="de Groot N.N."/>
        </authorList>
    </citation>
    <scope>NUCLEOTIDE SEQUENCE [LARGE SCALE GENOMIC DNA]</scope>
    <source>
        <strain evidence="3 4">DSM 20678</strain>
    </source>
</reference>
<evidence type="ECO:0000313" key="3">
    <source>
        <dbReference type="EMBL" id="SFQ19703.1"/>
    </source>
</evidence>
<dbReference type="InterPro" id="IPR006442">
    <property type="entry name" value="Antitoxin_Phd/YefM"/>
</dbReference>
<dbReference type="EMBL" id="FOXR01000017">
    <property type="protein sequence ID" value="SFQ19703.1"/>
    <property type="molecule type" value="Genomic_DNA"/>
</dbReference>
<evidence type="ECO:0000256" key="2">
    <source>
        <dbReference type="RuleBase" id="RU362080"/>
    </source>
</evidence>
<dbReference type="Proteomes" id="UP000198577">
    <property type="component" value="Unassembled WGS sequence"/>
</dbReference>